<proteinExistence type="inferred from homology"/>
<dbReference type="Pfam" id="PF00822">
    <property type="entry name" value="PMP22_Claudin"/>
    <property type="match status" value="1"/>
</dbReference>
<keyword evidence="3" id="KW-0812">Transmembrane</keyword>
<accession>A0A8C4WN44</accession>
<evidence type="ECO:0000256" key="4">
    <source>
        <dbReference type="ARBA" id="ARBA00022989"/>
    </source>
</evidence>
<evidence type="ECO:0000313" key="7">
    <source>
        <dbReference type="Proteomes" id="UP000694390"/>
    </source>
</evidence>
<dbReference type="GO" id="GO:0005886">
    <property type="term" value="C:plasma membrane"/>
    <property type="evidence" value="ECO:0007669"/>
    <property type="project" value="TreeGrafter"/>
</dbReference>
<dbReference type="InterPro" id="IPR004031">
    <property type="entry name" value="PMP22/EMP/MP20/Claudin"/>
</dbReference>
<dbReference type="PANTHER" id="PTHR10671">
    <property type="entry name" value="EPITHELIAL MEMBRANE PROTEIN-RELATED"/>
    <property type="match status" value="1"/>
</dbReference>
<dbReference type="InterPro" id="IPR004032">
    <property type="entry name" value="PMP22_EMP_MP20"/>
</dbReference>
<dbReference type="Gene3D" id="1.20.140.150">
    <property type="match status" value="2"/>
</dbReference>
<dbReference type="PROSITE" id="PS01221">
    <property type="entry name" value="PMP22_1"/>
    <property type="match status" value="1"/>
</dbReference>
<dbReference type="AlphaFoldDB" id="A0A8C4WN44"/>
<evidence type="ECO:0000256" key="1">
    <source>
        <dbReference type="ARBA" id="ARBA00004141"/>
    </source>
</evidence>
<comment type="subcellular location">
    <subcellularLocation>
        <location evidence="1">Membrane</location>
        <topology evidence="1">Multi-pass membrane protein</topology>
    </subcellularLocation>
</comment>
<name>A0A8C4WN44_9SAUR</name>
<dbReference type="OrthoDB" id="9427654at2759"/>
<dbReference type="InterPro" id="IPR050579">
    <property type="entry name" value="PMP-22/EMP/MP20-like"/>
</dbReference>
<dbReference type="Proteomes" id="UP000694390">
    <property type="component" value="Unassembled WGS sequence"/>
</dbReference>
<reference evidence="6" key="2">
    <citation type="submission" date="2025-09" db="UniProtKB">
        <authorList>
            <consortium name="Ensembl"/>
        </authorList>
    </citation>
    <scope>IDENTIFICATION</scope>
</reference>
<evidence type="ECO:0000256" key="2">
    <source>
        <dbReference type="ARBA" id="ARBA00006864"/>
    </source>
</evidence>
<evidence type="ECO:0000256" key="5">
    <source>
        <dbReference type="ARBA" id="ARBA00023136"/>
    </source>
</evidence>
<dbReference type="GeneTree" id="ENSGT00950000185384"/>
<evidence type="ECO:0000256" key="3">
    <source>
        <dbReference type="ARBA" id="ARBA00022692"/>
    </source>
</evidence>
<keyword evidence="5" id="KW-0472">Membrane</keyword>
<dbReference type="Ensembl" id="ENSGEVT00005021214.1">
    <property type="protein sequence ID" value="ENSGEVP00005020199.1"/>
    <property type="gene ID" value="ENSGEVG00005014334.1"/>
</dbReference>
<comment type="similarity">
    <text evidence="2">Belongs to the PMP-22/EMP/MP20 family.</text>
</comment>
<organism evidence="6 7">
    <name type="scientific">Gopherus evgoodei</name>
    <name type="common">Goodes thornscrub tortoise</name>
    <dbReference type="NCBI Taxonomy" id="1825980"/>
    <lineage>
        <taxon>Eukaryota</taxon>
        <taxon>Metazoa</taxon>
        <taxon>Chordata</taxon>
        <taxon>Craniata</taxon>
        <taxon>Vertebrata</taxon>
        <taxon>Euteleostomi</taxon>
        <taxon>Archelosauria</taxon>
        <taxon>Testudinata</taxon>
        <taxon>Testudines</taxon>
        <taxon>Cryptodira</taxon>
        <taxon>Durocryptodira</taxon>
        <taxon>Testudinoidea</taxon>
        <taxon>Testudinidae</taxon>
        <taxon>Gopherus</taxon>
    </lineage>
</organism>
<sequence length="197" mass="21471">MTFFRILSTILVLLSLLLLMIALGFDFWVTDNSSIQIGLWKTCIRSVCFQYSPVPGKGRRLCQGSHLYHQPAPQGRTRVLSPVLGGEGVCAVLFPPGLCAMIALAVFTGEVAKTSNVPLGQVPFGWSFGLGWASFPLFLITGEACLYGDPSTGAEMRPPLVQGPGFVYMGTPRLVLRCCHLWDGAQGMFIWGPLDWC</sequence>
<evidence type="ECO:0000313" key="6">
    <source>
        <dbReference type="Ensembl" id="ENSGEVP00005020199.1"/>
    </source>
</evidence>
<keyword evidence="7" id="KW-1185">Reference proteome</keyword>
<dbReference type="PANTHER" id="PTHR10671:SF34">
    <property type="entry name" value="PROTEIN NKG7"/>
    <property type="match status" value="1"/>
</dbReference>
<keyword evidence="4" id="KW-1133">Transmembrane helix</keyword>
<reference evidence="6" key="1">
    <citation type="submission" date="2025-08" db="UniProtKB">
        <authorList>
            <consortium name="Ensembl"/>
        </authorList>
    </citation>
    <scope>IDENTIFICATION</scope>
</reference>
<protein>
    <submittedName>
        <fullName evidence="6">Uncharacterized protein</fullName>
    </submittedName>
</protein>